<dbReference type="Pfam" id="PF12850">
    <property type="entry name" value="Metallophos_2"/>
    <property type="match status" value="1"/>
</dbReference>
<organism evidence="4 5">
    <name type="scientific">Gehongia tenuis</name>
    <dbReference type="NCBI Taxonomy" id="2763655"/>
    <lineage>
        <taxon>Bacteria</taxon>
        <taxon>Bacillati</taxon>
        <taxon>Bacillota</taxon>
        <taxon>Clostridia</taxon>
        <taxon>Christensenellales</taxon>
        <taxon>Christensenellaceae</taxon>
        <taxon>Gehongia</taxon>
    </lineage>
</organism>
<dbReference type="AlphaFoldDB" id="A0A926D6C6"/>
<evidence type="ECO:0000259" key="3">
    <source>
        <dbReference type="Pfam" id="PF12850"/>
    </source>
</evidence>
<keyword evidence="2" id="KW-0479">Metal-binding</keyword>
<dbReference type="Proteomes" id="UP000623172">
    <property type="component" value="Unassembled WGS sequence"/>
</dbReference>
<dbReference type="SUPFAM" id="SSF56300">
    <property type="entry name" value="Metallo-dependent phosphatases"/>
    <property type="match status" value="1"/>
</dbReference>
<dbReference type="EC" id="3.1.4.-" evidence="2"/>
<evidence type="ECO:0000256" key="2">
    <source>
        <dbReference type="RuleBase" id="RU362039"/>
    </source>
</evidence>
<dbReference type="InterPro" id="IPR029052">
    <property type="entry name" value="Metallo-depent_PP-like"/>
</dbReference>
<comment type="cofactor">
    <cofactor evidence="2">
        <name>a divalent metal cation</name>
        <dbReference type="ChEBI" id="CHEBI:60240"/>
    </cofactor>
</comment>
<evidence type="ECO:0000313" key="4">
    <source>
        <dbReference type="EMBL" id="MBC8532167.1"/>
    </source>
</evidence>
<sequence length="156" mass="17272">MILAVLSDTHGSLIRMKQWMEQLGPVDGIIHLGDHWNDLDKLNADLPCPLYTVKGNCDYGDGDTENILSFMGHRIFITHGHTYRAKMGTALIAERARELGAEAALYGHTHQRDIHYESGVLMMNPGSLGRSLDHPSYGILVVNKEGIVPKLQLLNG</sequence>
<dbReference type="NCBIfam" id="TIGR00040">
    <property type="entry name" value="yfcE"/>
    <property type="match status" value="1"/>
</dbReference>
<gene>
    <name evidence="4" type="ORF">H8696_09960</name>
</gene>
<keyword evidence="5" id="KW-1185">Reference proteome</keyword>
<dbReference type="GO" id="GO:0046872">
    <property type="term" value="F:metal ion binding"/>
    <property type="evidence" value="ECO:0007669"/>
    <property type="project" value="UniProtKB-KW"/>
</dbReference>
<proteinExistence type="inferred from homology"/>
<dbReference type="PANTHER" id="PTHR11124">
    <property type="entry name" value="VACUOLAR SORTING PROTEIN VPS29"/>
    <property type="match status" value="1"/>
</dbReference>
<reference evidence="4" key="1">
    <citation type="submission" date="2020-08" db="EMBL/GenBank/DDBJ databases">
        <title>Genome public.</title>
        <authorList>
            <person name="Liu C."/>
            <person name="Sun Q."/>
        </authorList>
    </citation>
    <scope>NUCLEOTIDE SEQUENCE</scope>
    <source>
        <strain evidence="4">NSJ-53</strain>
    </source>
</reference>
<name>A0A926D6C6_9FIRM</name>
<dbReference type="Gene3D" id="3.60.21.10">
    <property type="match status" value="1"/>
</dbReference>
<feature type="domain" description="Calcineurin-like phosphoesterase" evidence="3">
    <location>
        <begin position="1"/>
        <end position="142"/>
    </location>
</feature>
<dbReference type="EMBL" id="JACRSR010000005">
    <property type="protein sequence ID" value="MBC8532167.1"/>
    <property type="molecule type" value="Genomic_DNA"/>
</dbReference>
<evidence type="ECO:0000313" key="5">
    <source>
        <dbReference type="Proteomes" id="UP000623172"/>
    </source>
</evidence>
<evidence type="ECO:0000256" key="1">
    <source>
        <dbReference type="ARBA" id="ARBA00008950"/>
    </source>
</evidence>
<dbReference type="InterPro" id="IPR024654">
    <property type="entry name" value="Calcineurin-like_PHP_lpxH"/>
</dbReference>
<protein>
    <recommendedName>
        <fullName evidence="2">Phosphoesterase</fullName>
        <ecNumber evidence="2">3.1.4.-</ecNumber>
    </recommendedName>
</protein>
<comment type="caution">
    <text evidence="4">The sequence shown here is derived from an EMBL/GenBank/DDBJ whole genome shotgun (WGS) entry which is preliminary data.</text>
</comment>
<dbReference type="InterPro" id="IPR000979">
    <property type="entry name" value="Phosphodiesterase_MJ0936/Vps29"/>
</dbReference>
<dbReference type="GO" id="GO:0016787">
    <property type="term" value="F:hydrolase activity"/>
    <property type="evidence" value="ECO:0007669"/>
    <property type="project" value="UniProtKB-UniRule"/>
</dbReference>
<comment type="similarity">
    <text evidence="1 2">Belongs to the metallophosphoesterase superfamily. YfcE family.</text>
</comment>
<dbReference type="RefSeq" id="WP_249317283.1">
    <property type="nucleotide sequence ID" value="NZ_JACRSR010000005.1"/>
</dbReference>
<accession>A0A926D6C6</accession>